<evidence type="ECO:0000256" key="4">
    <source>
        <dbReference type="ARBA" id="ARBA00022692"/>
    </source>
</evidence>
<proteinExistence type="inferred from homology"/>
<keyword evidence="10" id="KW-1185">Reference proteome</keyword>
<dbReference type="InterPro" id="IPR000515">
    <property type="entry name" value="MetI-like"/>
</dbReference>
<evidence type="ECO:0000256" key="5">
    <source>
        <dbReference type="ARBA" id="ARBA00022989"/>
    </source>
</evidence>
<keyword evidence="3" id="KW-1003">Cell membrane</keyword>
<feature type="transmembrane region" description="Helical" evidence="7">
    <location>
        <begin position="172"/>
        <end position="192"/>
    </location>
</feature>
<dbReference type="PANTHER" id="PTHR43163">
    <property type="entry name" value="DIPEPTIDE TRANSPORT SYSTEM PERMEASE PROTEIN DPPB-RELATED"/>
    <property type="match status" value="1"/>
</dbReference>
<comment type="similarity">
    <text evidence="7">Belongs to the binding-protein-dependent transport system permease family.</text>
</comment>
<dbReference type="GO" id="GO:0005886">
    <property type="term" value="C:plasma membrane"/>
    <property type="evidence" value="ECO:0007669"/>
    <property type="project" value="UniProtKB-SubCell"/>
</dbReference>
<feature type="domain" description="ABC transmembrane type-1" evidence="8">
    <location>
        <begin position="96"/>
        <end position="297"/>
    </location>
</feature>
<dbReference type="PANTHER" id="PTHR43163:SF6">
    <property type="entry name" value="DIPEPTIDE TRANSPORT SYSTEM PERMEASE PROTEIN DPPB-RELATED"/>
    <property type="match status" value="1"/>
</dbReference>
<dbReference type="InterPro" id="IPR045621">
    <property type="entry name" value="BPD_transp_1_N"/>
</dbReference>
<feature type="transmembrane region" description="Helical" evidence="7">
    <location>
        <begin position="100"/>
        <end position="123"/>
    </location>
</feature>
<gene>
    <name evidence="9" type="ORF">BAU07_22575</name>
</gene>
<dbReference type="GO" id="GO:0055085">
    <property type="term" value="P:transmembrane transport"/>
    <property type="evidence" value="ECO:0007669"/>
    <property type="project" value="InterPro"/>
</dbReference>
<protein>
    <submittedName>
        <fullName evidence="9">ABC transporter permease</fullName>
    </submittedName>
</protein>
<keyword evidence="4 7" id="KW-0812">Transmembrane</keyword>
<dbReference type="CDD" id="cd06261">
    <property type="entry name" value="TM_PBP2"/>
    <property type="match status" value="1"/>
</dbReference>
<evidence type="ECO:0000313" key="10">
    <source>
        <dbReference type="Proteomes" id="UP000091926"/>
    </source>
</evidence>
<sequence>MIGFLIKRVLQAVFVVLAVTLLVSYAVRMTGDPAIMLSQGAGSVTEQDLQNIRQALGLNRPFSVQYLSYMQGILTGDFGRSFMGGTSVSQLIGDALPATLLLAFVSLALSLLISIPLGVHAAVHKGKASDQVIRILSLVGLSFPNFWLALMLVLLLSITFPLLPPSGWDGPISLIMPSLTMAVILSATNVRLVRTTMLDTLSAQYVMVARSKGLRERVVLYKHALRNCAIPLITYMGLQFGGLIGGIVVIEKVFNWPGMGTLAFDAIGARDYPVLQGTVTVLALVIIIVNLLVDIAYGIVDPRIRIR</sequence>
<accession>A0A193GHI5</accession>
<dbReference type="EMBL" id="CP016172">
    <property type="protein sequence ID" value="ANN79532.1"/>
    <property type="molecule type" value="Genomic_DNA"/>
</dbReference>
<dbReference type="KEGG" id="bfz:BAU07_22575"/>
<dbReference type="Gene3D" id="1.10.3720.10">
    <property type="entry name" value="MetI-like"/>
    <property type="match status" value="1"/>
</dbReference>
<dbReference type="STRING" id="463014.BAU07_22575"/>
<feature type="transmembrane region" description="Helical" evidence="7">
    <location>
        <begin position="232"/>
        <end position="254"/>
    </location>
</feature>
<dbReference type="InterPro" id="IPR035906">
    <property type="entry name" value="MetI-like_sf"/>
</dbReference>
<feature type="transmembrane region" description="Helical" evidence="7">
    <location>
        <begin position="274"/>
        <end position="300"/>
    </location>
</feature>
<dbReference type="AlphaFoldDB" id="A0A193GHI5"/>
<dbReference type="RefSeq" id="WP_066662759.1">
    <property type="nucleotide sequence ID" value="NZ_CBCSCL010000042.1"/>
</dbReference>
<dbReference type="SUPFAM" id="SSF161098">
    <property type="entry name" value="MetI-like"/>
    <property type="match status" value="1"/>
</dbReference>
<evidence type="ECO:0000313" key="9">
    <source>
        <dbReference type="EMBL" id="ANN79532.1"/>
    </source>
</evidence>
<reference evidence="9 10" key="1">
    <citation type="submission" date="2016-06" db="EMBL/GenBank/DDBJ databases">
        <title>Complete genome sequences of Bordetella bronchialis and Bordetella flabilis.</title>
        <authorList>
            <person name="LiPuma J.J."/>
            <person name="Spilker T."/>
        </authorList>
    </citation>
    <scope>NUCLEOTIDE SEQUENCE [LARGE SCALE GENOMIC DNA]</scope>
    <source>
        <strain evidence="9 10">AU10664</strain>
    </source>
</reference>
<evidence type="ECO:0000256" key="6">
    <source>
        <dbReference type="ARBA" id="ARBA00023136"/>
    </source>
</evidence>
<dbReference type="Proteomes" id="UP000091926">
    <property type="component" value="Chromosome"/>
</dbReference>
<dbReference type="OrthoDB" id="9803623at2"/>
<dbReference type="Pfam" id="PF19300">
    <property type="entry name" value="BPD_transp_1_N"/>
    <property type="match status" value="1"/>
</dbReference>
<keyword evidence="5 7" id="KW-1133">Transmembrane helix</keyword>
<keyword evidence="2 7" id="KW-0813">Transport</keyword>
<feature type="transmembrane region" description="Helical" evidence="7">
    <location>
        <begin position="135"/>
        <end position="160"/>
    </location>
</feature>
<evidence type="ECO:0000256" key="3">
    <source>
        <dbReference type="ARBA" id="ARBA00022475"/>
    </source>
</evidence>
<dbReference type="Pfam" id="PF00528">
    <property type="entry name" value="BPD_transp_1"/>
    <property type="match status" value="1"/>
</dbReference>
<keyword evidence="6 7" id="KW-0472">Membrane</keyword>
<evidence type="ECO:0000259" key="8">
    <source>
        <dbReference type="PROSITE" id="PS50928"/>
    </source>
</evidence>
<comment type="subcellular location">
    <subcellularLocation>
        <location evidence="1 7">Cell membrane</location>
        <topology evidence="1 7">Multi-pass membrane protein</topology>
    </subcellularLocation>
</comment>
<dbReference type="PROSITE" id="PS50928">
    <property type="entry name" value="ABC_TM1"/>
    <property type="match status" value="1"/>
</dbReference>
<evidence type="ECO:0000256" key="2">
    <source>
        <dbReference type="ARBA" id="ARBA00022448"/>
    </source>
</evidence>
<organism evidence="9 10">
    <name type="scientific">Bordetella flabilis</name>
    <dbReference type="NCBI Taxonomy" id="463014"/>
    <lineage>
        <taxon>Bacteria</taxon>
        <taxon>Pseudomonadati</taxon>
        <taxon>Pseudomonadota</taxon>
        <taxon>Betaproteobacteria</taxon>
        <taxon>Burkholderiales</taxon>
        <taxon>Alcaligenaceae</taxon>
        <taxon>Bordetella</taxon>
    </lineage>
</organism>
<evidence type="ECO:0000256" key="1">
    <source>
        <dbReference type="ARBA" id="ARBA00004651"/>
    </source>
</evidence>
<evidence type="ECO:0000256" key="7">
    <source>
        <dbReference type="RuleBase" id="RU363032"/>
    </source>
</evidence>
<name>A0A193GHI5_9BORD</name>